<dbReference type="AlphaFoldDB" id="A0A4U0SAI4"/>
<gene>
    <name evidence="1" type="ORF">FCI23_32290</name>
</gene>
<protein>
    <submittedName>
        <fullName evidence="1">Uncharacterized protein</fullName>
    </submittedName>
</protein>
<evidence type="ECO:0000313" key="1">
    <source>
        <dbReference type="EMBL" id="TKA06330.1"/>
    </source>
</evidence>
<comment type="caution">
    <text evidence="1">The sequence shown here is derived from an EMBL/GenBank/DDBJ whole genome shotgun (WGS) entry which is preliminary data.</text>
</comment>
<name>A0A4U0SAI4_9ACTN</name>
<dbReference type="EMBL" id="SUMC01000040">
    <property type="protein sequence ID" value="TKA06330.1"/>
    <property type="molecule type" value="Genomic_DNA"/>
</dbReference>
<keyword evidence="2" id="KW-1185">Reference proteome</keyword>
<dbReference type="RefSeq" id="WP_136727576.1">
    <property type="nucleotide sequence ID" value="NZ_SUMC01000040.1"/>
</dbReference>
<dbReference type="Proteomes" id="UP000305778">
    <property type="component" value="Unassembled WGS sequence"/>
</dbReference>
<accession>A0A4U0SAI4</accession>
<evidence type="ECO:0000313" key="2">
    <source>
        <dbReference type="Proteomes" id="UP000305778"/>
    </source>
</evidence>
<sequence>MIDFQNSLTNAGSGGSAGTCPDLLASGCPDTFELLGPQPLGIVAFPLREKPLCGQPVLGFVLRQTAGFLGALPLVE</sequence>
<reference evidence="1 2" key="1">
    <citation type="submission" date="2019-04" db="EMBL/GenBank/DDBJ databases">
        <title>Streptomyces oryziradicis sp. nov., a novel actinomycete isolated from rhizosphere soil of rice (Oryza sativa L.).</title>
        <authorList>
            <person name="Li C."/>
        </authorList>
    </citation>
    <scope>NUCLEOTIDE SEQUENCE [LARGE SCALE GENOMIC DNA]</scope>
    <source>
        <strain evidence="1 2">NEAU-C40</strain>
    </source>
</reference>
<organism evidence="1 2">
    <name type="scientific">Actinacidiphila oryziradicis</name>
    <dbReference type="NCBI Taxonomy" id="2571141"/>
    <lineage>
        <taxon>Bacteria</taxon>
        <taxon>Bacillati</taxon>
        <taxon>Actinomycetota</taxon>
        <taxon>Actinomycetes</taxon>
        <taxon>Kitasatosporales</taxon>
        <taxon>Streptomycetaceae</taxon>
        <taxon>Actinacidiphila</taxon>
    </lineage>
</organism>
<proteinExistence type="predicted"/>